<dbReference type="Gene3D" id="3.30.1240.10">
    <property type="match status" value="1"/>
</dbReference>
<gene>
    <name evidence="1" type="ORF">HMPREF1557_00615</name>
</gene>
<dbReference type="Pfam" id="PF08282">
    <property type="entry name" value="Hydrolase_3"/>
    <property type="match status" value="1"/>
</dbReference>
<dbReference type="CDD" id="cd07516">
    <property type="entry name" value="HAD_Pase"/>
    <property type="match status" value="1"/>
</dbReference>
<evidence type="ECO:0000313" key="1">
    <source>
        <dbReference type="EMBL" id="ERJ77725.1"/>
    </source>
</evidence>
<name>U2JD66_9STRE</name>
<keyword evidence="1" id="KW-0378">Hydrolase</keyword>
<dbReference type="GO" id="GO:0000287">
    <property type="term" value="F:magnesium ion binding"/>
    <property type="evidence" value="ECO:0007669"/>
    <property type="project" value="TreeGrafter"/>
</dbReference>
<dbReference type="EMBL" id="AWVA01000030">
    <property type="protein sequence ID" value="ERJ77725.1"/>
    <property type="molecule type" value="Genomic_DNA"/>
</dbReference>
<dbReference type="InterPro" id="IPR036412">
    <property type="entry name" value="HAD-like_sf"/>
</dbReference>
<proteinExistence type="predicted"/>
<organism evidence="1 2">
    <name type="scientific">Streptococcus sobrinus W1703</name>
    <dbReference type="NCBI Taxonomy" id="1227275"/>
    <lineage>
        <taxon>Bacteria</taxon>
        <taxon>Bacillati</taxon>
        <taxon>Bacillota</taxon>
        <taxon>Bacilli</taxon>
        <taxon>Lactobacillales</taxon>
        <taxon>Streptococcaceae</taxon>
        <taxon>Streptococcus</taxon>
    </lineage>
</organism>
<dbReference type="SFLD" id="SFLDG01144">
    <property type="entry name" value="C2.B.4:_PGP_Like"/>
    <property type="match status" value="1"/>
</dbReference>
<dbReference type="Gene3D" id="3.40.50.1000">
    <property type="entry name" value="HAD superfamily/HAD-like"/>
    <property type="match status" value="1"/>
</dbReference>
<reference evidence="1 2" key="1">
    <citation type="submission" date="2013-06" db="EMBL/GenBank/DDBJ databases">
        <authorList>
            <person name="Weinstock G."/>
            <person name="Sodergren E."/>
            <person name="Lobos E.A."/>
            <person name="Fulton L."/>
            <person name="Fulton R."/>
            <person name="Courtney L."/>
            <person name="Fronick C."/>
            <person name="O'Laughlin M."/>
            <person name="Godfrey J."/>
            <person name="Wilson R.M."/>
            <person name="Miner T."/>
            <person name="Farmer C."/>
            <person name="Delehaunty K."/>
            <person name="Cordes M."/>
            <person name="Minx P."/>
            <person name="Tomlinson C."/>
            <person name="Chen J."/>
            <person name="Wollam A."/>
            <person name="Pepin K.H."/>
            <person name="Bhonagiri V."/>
            <person name="Zhang X."/>
            <person name="Warren W."/>
            <person name="Mitreva M."/>
            <person name="Mardis E.R."/>
            <person name="Wilson R.K."/>
        </authorList>
    </citation>
    <scope>NUCLEOTIDE SEQUENCE [LARGE SCALE GENOMIC DNA]</scope>
    <source>
        <strain evidence="1 2">W1703</strain>
    </source>
</reference>
<evidence type="ECO:0000313" key="2">
    <source>
        <dbReference type="Proteomes" id="UP000016617"/>
    </source>
</evidence>
<protein>
    <submittedName>
        <fullName evidence="1">Cof-like hydrolase</fullName>
    </submittedName>
</protein>
<dbReference type="SFLD" id="SFLDS00003">
    <property type="entry name" value="Haloacid_Dehalogenase"/>
    <property type="match status" value="1"/>
</dbReference>
<dbReference type="Proteomes" id="UP000016617">
    <property type="component" value="Unassembled WGS sequence"/>
</dbReference>
<dbReference type="InterPro" id="IPR000150">
    <property type="entry name" value="Cof"/>
</dbReference>
<dbReference type="InterPro" id="IPR006379">
    <property type="entry name" value="HAD-SF_hydro_IIB"/>
</dbReference>
<dbReference type="GO" id="GO:0005829">
    <property type="term" value="C:cytosol"/>
    <property type="evidence" value="ECO:0007669"/>
    <property type="project" value="TreeGrafter"/>
</dbReference>
<dbReference type="InterPro" id="IPR023214">
    <property type="entry name" value="HAD_sf"/>
</dbReference>
<dbReference type="AlphaFoldDB" id="U2JD66"/>
<dbReference type="SUPFAM" id="SSF56784">
    <property type="entry name" value="HAD-like"/>
    <property type="match status" value="1"/>
</dbReference>
<dbReference type="PANTHER" id="PTHR10000">
    <property type="entry name" value="PHOSPHOSERINE PHOSPHATASE"/>
    <property type="match status" value="1"/>
</dbReference>
<dbReference type="HOGENOM" id="CLU_044146_0_1_9"/>
<dbReference type="GO" id="GO:0016791">
    <property type="term" value="F:phosphatase activity"/>
    <property type="evidence" value="ECO:0007669"/>
    <property type="project" value="TreeGrafter"/>
</dbReference>
<dbReference type="SFLD" id="SFLDG01140">
    <property type="entry name" value="C2.B:_Phosphomannomutase_and_P"/>
    <property type="match status" value="1"/>
</dbReference>
<dbReference type="RefSeq" id="WP_021673755.1">
    <property type="nucleotide sequence ID" value="NZ_KI259703.1"/>
</dbReference>
<dbReference type="PANTHER" id="PTHR10000:SF8">
    <property type="entry name" value="HAD SUPERFAMILY HYDROLASE-LIKE, TYPE 3"/>
    <property type="match status" value="1"/>
</dbReference>
<sequence length="272" mass="29869">MTEIKLLALDLDGTLFNSQKQVSLENRRALKEAHAKGVKVVITTGRPLAAIGNLLDELDLVSPEDYSITFNGGLVQRNTGQILAKHELAFADVENIHGVLEPLGLPVDVLSDGIVYSIPSRGQKSLYHLANPLLTFVEIPSLDQLPRDIVYNKIVTVCPEDYLDQRIAQLPDSLRQDYEVFKSREIILEIMPKGVHKAVGLQLLCDYLGLDASQIMAVGDEENDLTMLKWAGLGVAMANGVPLVKETAKVVTSRTNENSGVAEAVDRYILQK</sequence>
<comment type="caution">
    <text evidence="1">The sequence shown here is derived from an EMBL/GenBank/DDBJ whole genome shotgun (WGS) entry which is preliminary data.</text>
</comment>
<dbReference type="PATRIC" id="fig|1227275.3.peg.541"/>
<accession>U2JD66</accession>
<dbReference type="NCBIfam" id="TIGR01484">
    <property type="entry name" value="HAD-SF-IIB"/>
    <property type="match status" value="1"/>
</dbReference>
<dbReference type="OrthoDB" id="9790031at2"/>
<dbReference type="NCBIfam" id="TIGR00099">
    <property type="entry name" value="Cof-subfamily"/>
    <property type="match status" value="1"/>
</dbReference>